<name>A0AAC9PRD4_9PSEU</name>
<dbReference type="GO" id="GO:0016491">
    <property type="term" value="F:oxidoreductase activity"/>
    <property type="evidence" value="ECO:0007669"/>
    <property type="project" value="UniProtKB-KW"/>
</dbReference>
<dbReference type="InterPro" id="IPR007419">
    <property type="entry name" value="BFD-like_2Fe2S-bd_dom"/>
</dbReference>
<dbReference type="Pfam" id="PF18267">
    <property type="entry name" value="Rubredoxin_C"/>
    <property type="match status" value="1"/>
</dbReference>
<dbReference type="EMBL" id="CP016076">
    <property type="protein sequence ID" value="APU13940.1"/>
    <property type="molecule type" value="Genomic_DNA"/>
</dbReference>
<feature type="domain" description="FAD/NAD(P)-binding" evidence="14">
    <location>
        <begin position="5"/>
        <end position="300"/>
    </location>
</feature>
<dbReference type="KEGG" id="acad:UA74_09380"/>
<evidence type="ECO:0000313" key="17">
    <source>
        <dbReference type="Proteomes" id="UP000185511"/>
    </source>
</evidence>
<keyword evidence="8" id="KW-0479">Metal-binding</keyword>
<evidence type="ECO:0000256" key="7">
    <source>
        <dbReference type="ARBA" id="ARBA00022630"/>
    </source>
</evidence>
<dbReference type="PANTHER" id="PTHR43809">
    <property type="entry name" value="NITRITE REDUCTASE (NADH) LARGE SUBUNIT"/>
    <property type="match status" value="1"/>
</dbReference>
<dbReference type="Gene3D" id="1.10.10.1100">
    <property type="entry name" value="BFD-like [2Fe-2S]-binding domain"/>
    <property type="match status" value="1"/>
</dbReference>
<evidence type="ECO:0000256" key="6">
    <source>
        <dbReference type="ARBA" id="ARBA00022617"/>
    </source>
</evidence>
<evidence type="ECO:0000256" key="1">
    <source>
        <dbReference type="ARBA" id="ARBA00001929"/>
    </source>
</evidence>
<accession>A0AAC9PRD4</accession>
<dbReference type="PRINTS" id="PR00368">
    <property type="entry name" value="FADPNR"/>
</dbReference>
<dbReference type="PRINTS" id="PR00411">
    <property type="entry name" value="PNDRDTASEI"/>
</dbReference>
<dbReference type="InterPro" id="IPR016156">
    <property type="entry name" value="FAD/NAD-linked_Rdtase_dimer_sf"/>
</dbReference>
<keyword evidence="9" id="KW-0274">FAD</keyword>
<gene>
    <name evidence="16" type="ORF">UA74_09380</name>
</gene>
<feature type="domain" description="NADH-rubredoxin oxidoreductase C-terminal" evidence="15">
    <location>
        <begin position="323"/>
        <end position="378"/>
    </location>
</feature>
<keyword evidence="7" id="KW-0285">Flavoprotein</keyword>
<keyword evidence="12" id="KW-0411">Iron-sulfur</keyword>
<feature type="domain" description="BFD-like [2Fe-2S]-binding" evidence="13">
    <location>
        <begin position="425"/>
        <end position="470"/>
    </location>
</feature>
<comment type="cofactor">
    <cofactor evidence="2">
        <name>[4Fe-4S] cluster</name>
        <dbReference type="ChEBI" id="CHEBI:49883"/>
    </cofactor>
</comment>
<reference evidence="17" key="1">
    <citation type="submission" date="2016-06" db="EMBL/GenBank/DDBJ databases">
        <title>Complete genome sequence of Actinoalloteichus fjordicus DSM 46855 (=ADI127-17), type strain of the new species Actinoalloteichus fjordicus.</title>
        <authorList>
            <person name="Ruckert C."/>
            <person name="Nouioui I."/>
            <person name="Willmese J."/>
            <person name="van Wezel G."/>
            <person name="Klenk H.-P."/>
            <person name="Kalinowski J."/>
            <person name="Zotchev S.B."/>
        </authorList>
    </citation>
    <scope>NUCLEOTIDE SEQUENCE [LARGE SCALE GENOMIC DNA]</scope>
    <source>
        <strain evidence="17">ADI127-7</strain>
    </source>
</reference>
<comment type="similarity">
    <text evidence="5">Belongs to the nitrite and sulfite reductase 4Fe-4S domain family.</text>
</comment>
<dbReference type="GO" id="GO:0046872">
    <property type="term" value="F:metal ion binding"/>
    <property type="evidence" value="ECO:0007669"/>
    <property type="project" value="UniProtKB-KW"/>
</dbReference>
<keyword evidence="6" id="KW-0349">Heme</keyword>
<evidence type="ECO:0000256" key="10">
    <source>
        <dbReference type="ARBA" id="ARBA00023002"/>
    </source>
</evidence>
<dbReference type="Pfam" id="PF07992">
    <property type="entry name" value="Pyr_redox_2"/>
    <property type="match status" value="1"/>
</dbReference>
<evidence type="ECO:0000256" key="8">
    <source>
        <dbReference type="ARBA" id="ARBA00022723"/>
    </source>
</evidence>
<organism evidence="16 17">
    <name type="scientific">Actinoalloteichus fjordicus</name>
    <dbReference type="NCBI Taxonomy" id="1612552"/>
    <lineage>
        <taxon>Bacteria</taxon>
        <taxon>Bacillati</taxon>
        <taxon>Actinomycetota</taxon>
        <taxon>Actinomycetes</taxon>
        <taxon>Pseudonocardiales</taxon>
        <taxon>Pseudonocardiaceae</taxon>
        <taxon>Actinoalloteichus</taxon>
    </lineage>
</organism>
<dbReference type="Gene3D" id="3.50.50.60">
    <property type="entry name" value="FAD/NAD(P)-binding domain"/>
    <property type="match status" value="2"/>
</dbReference>
<dbReference type="PANTHER" id="PTHR43809:SF1">
    <property type="entry name" value="NITRITE REDUCTASE (NADH) LARGE SUBUNIT"/>
    <property type="match status" value="1"/>
</dbReference>
<dbReference type="RefSeq" id="WP_075739920.1">
    <property type="nucleotide sequence ID" value="NZ_CP016076.1"/>
</dbReference>
<dbReference type="Gene3D" id="3.30.390.30">
    <property type="match status" value="1"/>
</dbReference>
<dbReference type="InterPro" id="IPR052034">
    <property type="entry name" value="NasD-like"/>
</dbReference>
<evidence type="ECO:0000256" key="5">
    <source>
        <dbReference type="ARBA" id="ARBA00010429"/>
    </source>
</evidence>
<dbReference type="InterPro" id="IPR041575">
    <property type="entry name" value="Rubredoxin_C"/>
</dbReference>
<protein>
    <submittedName>
        <fullName evidence="16">BFD-like (2Fe-2S) protein</fullName>
    </submittedName>
</protein>
<comment type="cofactor">
    <cofactor evidence="3">
        <name>FAD</name>
        <dbReference type="ChEBI" id="CHEBI:57692"/>
    </cofactor>
</comment>
<keyword evidence="11" id="KW-0408">Iron</keyword>
<dbReference type="InterPro" id="IPR036188">
    <property type="entry name" value="FAD/NAD-bd_sf"/>
</dbReference>
<evidence type="ECO:0000256" key="3">
    <source>
        <dbReference type="ARBA" id="ARBA00001974"/>
    </source>
</evidence>
<comment type="pathway">
    <text evidence="4">Nitrogen metabolism; nitrate reduction (assimilation).</text>
</comment>
<evidence type="ECO:0000259" key="14">
    <source>
        <dbReference type="Pfam" id="PF07992"/>
    </source>
</evidence>
<evidence type="ECO:0000256" key="2">
    <source>
        <dbReference type="ARBA" id="ARBA00001966"/>
    </source>
</evidence>
<dbReference type="GO" id="GO:0051536">
    <property type="term" value="F:iron-sulfur cluster binding"/>
    <property type="evidence" value="ECO:0007669"/>
    <property type="project" value="UniProtKB-KW"/>
</dbReference>
<keyword evidence="17" id="KW-1185">Reference proteome</keyword>
<evidence type="ECO:0000259" key="15">
    <source>
        <dbReference type="Pfam" id="PF18267"/>
    </source>
</evidence>
<dbReference type="InterPro" id="IPR023753">
    <property type="entry name" value="FAD/NAD-binding_dom"/>
</dbReference>
<dbReference type="AlphaFoldDB" id="A0AAC9PRD4"/>
<proteinExistence type="inferred from homology"/>
<sequence>MSRRQVILMGYGMAGARLAEEIRRRDPAGDRVALTVFGEEPHPAYNRVLLSSVVAGSLPAEAVQLQDEDWALRNLVDLRRGRRVTELDLRERRVRLDDDRWCAYDHLVLATGSRAWLPPLPGLLDSDGEPASDVVPFRTLDDCERISAAARAGVRVAVLGGGLLGLEAARGLAGRGTEVTVVHPGDHLMERQLDAGAGRVLARSLSELGVRLRLGVPAVAHRPGTGLLLADGTTVPAELVVVAAGVRAAVEQARAAGLAVDRGVLVDDRLRTEDPDVSALGDCAQHPGADAGLVQSAWDQASVLADLLTESNPESRYTGTTTVTRLKARDIDLAALGDVHVPVDSPDSEVVCVQDPVRGRYAKLVVRDERVTGAILLGVPDAAASITGFFDRGTPVPPDRLGLLLGRALPAESSIDPGAQPADAMVCRCNSVRRDRLVEAWESGARSVSDLAVQTRATTGCGGCRDEVCALAAWLADREPAVAVPAG</sequence>
<dbReference type="SUPFAM" id="SSF51905">
    <property type="entry name" value="FAD/NAD(P)-binding domain"/>
    <property type="match status" value="2"/>
</dbReference>
<comment type="cofactor">
    <cofactor evidence="1">
        <name>siroheme</name>
        <dbReference type="ChEBI" id="CHEBI:60052"/>
    </cofactor>
</comment>
<evidence type="ECO:0000256" key="12">
    <source>
        <dbReference type="ARBA" id="ARBA00023014"/>
    </source>
</evidence>
<evidence type="ECO:0000256" key="9">
    <source>
        <dbReference type="ARBA" id="ARBA00022827"/>
    </source>
</evidence>
<dbReference type="InterPro" id="IPR041854">
    <property type="entry name" value="BFD-like_2Fe2S-bd_dom_sf"/>
</dbReference>
<evidence type="ECO:0000256" key="11">
    <source>
        <dbReference type="ARBA" id="ARBA00023004"/>
    </source>
</evidence>
<keyword evidence="10" id="KW-0560">Oxidoreductase</keyword>
<evidence type="ECO:0000313" key="16">
    <source>
        <dbReference type="EMBL" id="APU13940.1"/>
    </source>
</evidence>
<evidence type="ECO:0000259" key="13">
    <source>
        <dbReference type="Pfam" id="PF04324"/>
    </source>
</evidence>
<dbReference type="Proteomes" id="UP000185511">
    <property type="component" value="Chromosome"/>
</dbReference>
<dbReference type="Pfam" id="PF04324">
    <property type="entry name" value="Fer2_BFD"/>
    <property type="match status" value="1"/>
</dbReference>
<evidence type="ECO:0000256" key="4">
    <source>
        <dbReference type="ARBA" id="ARBA00005096"/>
    </source>
</evidence>